<dbReference type="InterPro" id="IPR036291">
    <property type="entry name" value="NAD(P)-bd_dom_sf"/>
</dbReference>
<dbReference type="InterPro" id="IPR055170">
    <property type="entry name" value="GFO_IDH_MocA-like_dom"/>
</dbReference>
<dbReference type="Gene3D" id="3.90.180.10">
    <property type="entry name" value="Medium-chain alcohol dehydrogenases, catalytic domain"/>
    <property type="match status" value="1"/>
</dbReference>
<organism evidence="7">
    <name type="scientific">hydrothermal vent metagenome</name>
    <dbReference type="NCBI Taxonomy" id="652676"/>
    <lineage>
        <taxon>unclassified sequences</taxon>
        <taxon>metagenomes</taxon>
        <taxon>ecological metagenomes</taxon>
    </lineage>
</organism>
<name>A0A3B0YNX7_9ZZZZ</name>
<dbReference type="Pfam" id="PF22725">
    <property type="entry name" value="GFO_IDH_MocA_C3"/>
    <property type="match status" value="1"/>
</dbReference>
<evidence type="ECO:0000259" key="6">
    <source>
        <dbReference type="SMART" id="SM00829"/>
    </source>
</evidence>
<gene>
    <name evidence="7" type="ORF">MNBD_GAMMA12-1633</name>
</gene>
<dbReference type="InterPro" id="IPR011032">
    <property type="entry name" value="GroES-like_sf"/>
</dbReference>
<keyword evidence="5" id="KW-0560">Oxidoreductase</keyword>
<proteinExistence type="inferred from homology"/>
<protein>
    <submittedName>
        <fullName evidence="7">Putatve zinc-binding dehydrogenase</fullName>
    </submittedName>
</protein>
<dbReference type="PANTHER" id="PTHR43350:SF19">
    <property type="entry name" value="D-GULOSIDE 3-DEHYDROGENASE"/>
    <property type="match status" value="1"/>
</dbReference>
<accession>A0A3B0YNX7</accession>
<evidence type="ECO:0000256" key="4">
    <source>
        <dbReference type="ARBA" id="ARBA00022833"/>
    </source>
</evidence>
<dbReference type="Pfam" id="PF01408">
    <property type="entry name" value="GFO_IDH_MocA"/>
    <property type="match status" value="1"/>
</dbReference>
<evidence type="ECO:0000256" key="3">
    <source>
        <dbReference type="ARBA" id="ARBA00022723"/>
    </source>
</evidence>
<dbReference type="EMBL" id="UOFL01000249">
    <property type="protein sequence ID" value="VAW82558.1"/>
    <property type="molecule type" value="Genomic_DNA"/>
</dbReference>
<dbReference type="Gene3D" id="3.30.360.10">
    <property type="entry name" value="Dihydrodipicolinate Reductase, domain 2"/>
    <property type="match status" value="1"/>
</dbReference>
<evidence type="ECO:0000256" key="5">
    <source>
        <dbReference type="ARBA" id="ARBA00023002"/>
    </source>
</evidence>
<keyword evidence="4" id="KW-0862">Zinc</keyword>
<reference evidence="7" key="1">
    <citation type="submission" date="2018-06" db="EMBL/GenBank/DDBJ databases">
        <authorList>
            <person name="Zhirakovskaya E."/>
        </authorList>
    </citation>
    <scope>NUCLEOTIDE SEQUENCE</scope>
</reference>
<dbReference type="SUPFAM" id="SSF55347">
    <property type="entry name" value="Glyceraldehyde-3-phosphate dehydrogenase-like, C-terminal domain"/>
    <property type="match status" value="1"/>
</dbReference>
<comment type="similarity">
    <text evidence="2">Belongs to the zinc-containing alcohol dehydrogenase family.</text>
</comment>
<comment type="cofactor">
    <cofactor evidence="1">
        <name>Zn(2+)</name>
        <dbReference type="ChEBI" id="CHEBI:29105"/>
    </cofactor>
</comment>
<dbReference type="InterPro" id="IPR020843">
    <property type="entry name" value="ER"/>
</dbReference>
<evidence type="ECO:0000313" key="7">
    <source>
        <dbReference type="EMBL" id="VAW82558.1"/>
    </source>
</evidence>
<dbReference type="GO" id="GO:0000166">
    <property type="term" value="F:nucleotide binding"/>
    <property type="evidence" value="ECO:0007669"/>
    <property type="project" value="InterPro"/>
</dbReference>
<dbReference type="SMART" id="SM00829">
    <property type="entry name" value="PKS_ER"/>
    <property type="match status" value="1"/>
</dbReference>
<dbReference type="AlphaFoldDB" id="A0A3B0YNX7"/>
<dbReference type="InterPro" id="IPR000683">
    <property type="entry name" value="Gfo/Idh/MocA-like_OxRdtase_N"/>
</dbReference>
<evidence type="ECO:0000256" key="2">
    <source>
        <dbReference type="ARBA" id="ARBA00008072"/>
    </source>
</evidence>
<dbReference type="GO" id="GO:0016491">
    <property type="term" value="F:oxidoreductase activity"/>
    <property type="evidence" value="ECO:0007669"/>
    <property type="project" value="UniProtKB-KW"/>
</dbReference>
<keyword evidence="3" id="KW-0479">Metal-binding</keyword>
<dbReference type="GO" id="GO:0046872">
    <property type="term" value="F:metal ion binding"/>
    <property type="evidence" value="ECO:0007669"/>
    <property type="project" value="UniProtKB-KW"/>
</dbReference>
<sequence length="713" mass="77635">MKQILQNLSNGETTLVDIPCPKCTSGSLLIASHNTVVSAGTERMLVDFGKASMLAKARQQPDKVKMVLNKIKTDGLLPTIDAVRSKLDQPLPLGYCNAGTVLESGAEGYSVGDRVVSNGNHAEVVRVSKNLCAKIPDKVDDESAAFTVLGAIGLQGIRLVDPTLGETVVVSGLGLIGLMTVQMLRANGCRVLGIDYNSVRCDMAKSFGADIVDLSQGEDPLVMAQAFSRGAGVDAVIVTAASKSDELMHQAAEMCRKRGRIVLVGVVGLNLRRDDFFKKEITFQVSASYGPGRYDPLYEDTGQDYPIGFVRWTEQRNFEAVLDMMASGTLNVKPLISHCFSIDEAVKAYSLLDDSSVLGIVLEYSRQQESVLRTDVVSLQEPREYSSSAGRAVIGFIGAGNYASRTLIPAFKKAGAVLEVLVTSGGISGVHHGKKAGFVSTTTELNNIWKNNAINTVAIVTRHDAHASQVIAALEAKKNIFVEKPLALTLEELDRIDAVFQKVNDGLDNPLRLMVGFNRRFAPHIEKMKSLLECKNEPKVIVITINAGEIPADHWTQDTKIGGGRIIGEGCHFIDLMRFLMGESITGHQSMMVANVPGVEVRDDKVSINLSFADGSFGTIHYLSNGGKAFPKERIEVFCENAVLQMDNYRILRGYGWPGFKKMKLFRQDKGQVACAHAFVNSIRQGKDSPISYREIMESSRVSIEVAESLRKQ</sequence>
<dbReference type="SUPFAM" id="SSF50129">
    <property type="entry name" value="GroES-like"/>
    <property type="match status" value="1"/>
</dbReference>
<dbReference type="PANTHER" id="PTHR43350">
    <property type="entry name" value="NAD-DEPENDENT ALCOHOL DEHYDROGENASE"/>
    <property type="match status" value="1"/>
</dbReference>
<dbReference type="CDD" id="cd08255">
    <property type="entry name" value="2-desacetyl-2-hydroxyethyl_bacteriochlorophyllide_like"/>
    <property type="match status" value="1"/>
</dbReference>
<feature type="domain" description="Enoyl reductase (ER)" evidence="6">
    <location>
        <begin position="75"/>
        <end position="362"/>
    </location>
</feature>
<dbReference type="Gene3D" id="3.40.50.720">
    <property type="entry name" value="NAD(P)-binding Rossmann-like Domain"/>
    <property type="match status" value="2"/>
</dbReference>
<evidence type="ECO:0000256" key="1">
    <source>
        <dbReference type="ARBA" id="ARBA00001947"/>
    </source>
</evidence>
<dbReference type="SUPFAM" id="SSF51735">
    <property type="entry name" value="NAD(P)-binding Rossmann-fold domains"/>
    <property type="match status" value="2"/>
</dbReference>
<dbReference type="Pfam" id="PF00107">
    <property type="entry name" value="ADH_zinc_N"/>
    <property type="match status" value="1"/>
</dbReference>
<dbReference type="InterPro" id="IPR013149">
    <property type="entry name" value="ADH-like_C"/>
</dbReference>